<dbReference type="AlphaFoldDB" id="L1ITT9"/>
<evidence type="ECO:0000256" key="2">
    <source>
        <dbReference type="ARBA" id="ARBA00023043"/>
    </source>
</evidence>
<dbReference type="PROSITE" id="PS50088">
    <property type="entry name" value="ANK_REPEAT"/>
    <property type="match status" value="2"/>
</dbReference>
<reference evidence="5 7" key="1">
    <citation type="journal article" date="2012" name="Nature">
        <title>Algal genomes reveal evolutionary mosaicism and the fate of nucleomorphs.</title>
        <authorList>
            <consortium name="DOE Joint Genome Institute"/>
            <person name="Curtis B.A."/>
            <person name="Tanifuji G."/>
            <person name="Burki F."/>
            <person name="Gruber A."/>
            <person name="Irimia M."/>
            <person name="Maruyama S."/>
            <person name="Arias M.C."/>
            <person name="Ball S.G."/>
            <person name="Gile G.H."/>
            <person name="Hirakawa Y."/>
            <person name="Hopkins J.F."/>
            <person name="Kuo A."/>
            <person name="Rensing S.A."/>
            <person name="Schmutz J."/>
            <person name="Symeonidi A."/>
            <person name="Elias M."/>
            <person name="Eveleigh R.J."/>
            <person name="Herman E.K."/>
            <person name="Klute M.J."/>
            <person name="Nakayama T."/>
            <person name="Obornik M."/>
            <person name="Reyes-Prieto A."/>
            <person name="Armbrust E.V."/>
            <person name="Aves S.J."/>
            <person name="Beiko R.G."/>
            <person name="Coutinho P."/>
            <person name="Dacks J.B."/>
            <person name="Durnford D.G."/>
            <person name="Fast N.M."/>
            <person name="Green B.R."/>
            <person name="Grisdale C.J."/>
            <person name="Hempel F."/>
            <person name="Henrissat B."/>
            <person name="Hoppner M.P."/>
            <person name="Ishida K."/>
            <person name="Kim E."/>
            <person name="Koreny L."/>
            <person name="Kroth P.G."/>
            <person name="Liu Y."/>
            <person name="Malik S.B."/>
            <person name="Maier U.G."/>
            <person name="McRose D."/>
            <person name="Mock T."/>
            <person name="Neilson J.A."/>
            <person name="Onodera N.T."/>
            <person name="Poole A.M."/>
            <person name="Pritham E.J."/>
            <person name="Richards T.A."/>
            <person name="Rocap G."/>
            <person name="Roy S.W."/>
            <person name="Sarai C."/>
            <person name="Schaack S."/>
            <person name="Shirato S."/>
            <person name="Slamovits C.H."/>
            <person name="Spencer D.F."/>
            <person name="Suzuki S."/>
            <person name="Worden A.Z."/>
            <person name="Zauner S."/>
            <person name="Barry K."/>
            <person name="Bell C."/>
            <person name="Bharti A.K."/>
            <person name="Crow J.A."/>
            <person name="Grimwood J."/>
            <person name="Kramer R."/>
            <person name="Lindquist E."/>
            <person name="Lucas S."/>
            <person name="Salamov A."/>
            <person name="McFadden G.I."/>
            <person name="Lane C.E."/>
            <person name="Keeling P.J."/>
            <person name="Gray M.W."/>
            <person name="Grigoriev I.V."/>
            <person name="Archibald J.M."/>
        </authorList>
    </citation>
    <scope>NUCLEOTIDE SEQUENCE</scope>
    <source>
        <strain evidence="5 7">CCMP2712</strain>
    </source>
</reference>
<dbReference type="GeneID" id="17296008"/>
<feature type="repeat" description="ANK" evidence="3">
    <location>
        <begin position="347"/>
        <end position="379"/>
    </location>
</feature>
<dbReference type="EnsemblProtists" id="EKX39274">
    <property type="protein sequence ID" value="EKX39274"/>
    <property type="gene ID" value="GUITHDRAFT_143675"/>
</dbReference>
<evidence type="ECO:0000313" key="7">
    <source>
        <dbReference type="Proteomes" id="UP000011087"/>
    </source>
</evidence>
<evidence type="ECO:0000313" key="5">
    <source>
        <dbReference type="EMBL" id="EKX39274.1"/>
    </source>
</evidence>
<evidence type="ECO:0000256" key="4">
    <source>
        <dbReference type="SAM" id="MobiDB-lite"/>
    </source>
</evidence>
<name>L1ITT9_GUITC</name>
<dbReference type="HOGENOM" id="CLU_641671_0_0_1"/>
<dbReference type="KEGG" id="gtt:GUITHDRAFT_143675"/>
<accession>L1ITT9</accession>
<dbReference type="OrthoDB" id="4772757at2759"/>
<dbReference type="SMART" id="SM00248">
    <property type="entry name" value="ANK"/>
    <property type="match status" value="4"/>
</dbReference>
<dbReference type="PANTHER" id="PTHR24180">
    <property type="entry name" value="CYCLIN-DEPENDENT KINASE INHIBITOR 2C-RELATED"/>
    <property type="match status" value="1"/>
</dbReference>
<feature type="region of interest" description="Disordered" evidence="4">
    <location>
        <begin position="124"/>
        <end position="158"/>
    </location>
</feature>
<protein>
    <submittedName>
        <fullName evidence="5 6">Uncharacterized protein</fullName>
    </submittedName>
</protein>
<dbReference type="STRING" id="905079.L1ITT9"/>
<dbReference type="RefSeq" id="XP_005826254.1">
    <property type="nucleotide sequence ID" value="XM_005826197.1"/>
</dbReference>
<dbReference type="InterPro" id="IPR036770">
    <property type="entry name" value="Ankyrin_rpt-contain_sf"/>
</dbReference>
<dbReference type="PANTHER" id="PTHR24180:SF45">
    <property type="entry name" value="POLY [ADP-RIBOSE] POLYMERASE TANKYRASE"/>
    <property type="match status" value="1"/>
</dbReference>
<dbReference type="InterPro" id="IPR051637">
    <property type="entry name" value="Ank_repeat_dom-contain_49"/>
</dbReference>
<dbReference type="InterPro" id="IPR002110">
    <property type="entry name" value="Ankyrin_rpt"/>
</dbReference>
<feature type="repeat" description="ANK" evidence="3">
    <location>
        <begin position="314"/>
        <end position="346"/>
    </location>
</feature>
<keyword evidence="7" id="KW-1185">Reference proteome</keyword>
<evidence type="ECO:0000256" key="3">
    <source>
        <dbReference type="PROSITE-ProRule" id="PRU00023"/>
    </source>
</evidence>
<dbReference type="Proteomes" id="UP000011087">
    <property type="component" value="Unassembled WGS sequence"/>
</dbReference>
<evidence type="ECO:0000313" key="6">
    <source>
        <dbReference type="EnsemblProtists" id="EKX39274"/>
    </source>
</evidence>
<feature type="compositionally biased region" description="Acidic residues" evidence="4">
    <location>
        <begin position="142"/>
        <end position="151"/>
    </location>
</feature>
<sequence>MEMKTMTKMEKMEMKTMTKMEKMEMKKVKRKRLASEIKIIMTNKGLMLMTLFMCVSCMGCSVLQPSMSHRTSNGAEQGGGGRILGRLRIALRGGSDQYFSSHASEVVLADFGDVNELPDVDESLYLPKEEEKEASSQPMSEGDYEEEEETPEDKKKAEELQQAVKKWMEHMDRRQKDPMLVLQDHPRYQWFVERRQDIEDINASIANLTSLVDEANRTINENAFIQKLQEMFPRPYHLTHENWTSDMIWSYEEMDKACEALVYNNGSSVLNSKEYEMPKADLMLNFHVAAAMGSEKDVNVFLQMGADINEQGPKGLSALHLATLGDQDAMVKWLIGRGANMEAKAEDGRTCMQIAAMAGNKQIIQTLHQAGANVNAIDDHSRTALHSAAAFGSMDAAETLGSTALDYARRNEHNDIVLYLSSLPTAGK</sequence>
<dbReference type="eggNOG" id="KOG4177">
    <property type="taxonomic scope" value="Eukaryota"/>
</dbReference>
<keyword evidence="1" id="KW-0677">Repeat</keyword>
<dbReference type="Pfam" id="PF12796">
    <property type="entry name" value="Ank_2"/>
    <property type="match status" value="1"/>
</dbReference>
<dbReference type="PROSITE" id="PS50297">
    <property type="entry name" value="ANK_REP_REGION"/>
    <property type="match status" value="2"/>
</dbReference>
<reference evidence="6" key="3">
    <citation type="submission" date="2015-06" db="UniProtKB">
        <authorList>
            <consortium name="EnsemblProtists"/>
        </authorList>
    </citation>
    <scope>IDENTIFICATION</scope>
</reference>
<dbReference type="SUPFAM" id="SSF48403">
    <property type="entry name" value="Ankyrin repeat"/>
    <property type="match status" value="1"/>
</dbReference>
<reference evidence="7" key="2">
    <citation type="submission" date="2012-11" db="EMBL/GenBank/DDBJ databases">
        <authorList>
            <person name="Kuo A."/>
            <person name="Curtis B.A."/>
            <person name="Tanifuji G."/>
            <person name="Burki F."/>
            <person name="Gruber A."/>
            <person name="Irimia M."/>
            <person name="Maruyama S."/>
            <person name="Arias M.C."/>
            <person name="Ball S.G."/>
            <person name="Gile G.H."/>
            <person name="Hirakawa Y."/>
            <person name="Hopkins J.F."/>
            <person name="Rensing S.A."/>
            <person name="Schmutz J."/>
            <person name="Symeonidi A."/>
            <person name="Elias M."/>
            <person name="Eveleigh R.J."/>
            <person name="Herman E.K."/>
            <person name="Klute M.J."/>
            <person name="Nakayama T."/>
            <person name="Obornik M."/>
            <person name="Reyes-Prieto A."/>
            <person name="Armbrust E.V."/>
            <person name="Aves S.J."/>
            <person name="Beiko R.G."/>
            <person name="Coutinho P."/>
            <person name="Dacks J.B."/>
            <person name="Durnford D.G."/>
            <person name="Fast N.M."/>
            <person name="Green B.R."/>
            <person name="Grisdale C."/>
            <person name="Hempe F."/>
            <person name="Henrissat B."/>
            <person name="Hoppner M.P."/>
            <person name="Ishida K.-I."/>
            <person name="Kim E."/>
            <person name="Koreny L."/>
            <person name="Kroth P.G."/>
            <person name="Liu Y."/>
            <person name="Malik S.-B."/>
            <person name="Maier U.G."/>
            <person name="McRose D."/>
            <person name="Mock T."/>
            <person name="Neilson J.A."/>
            <person name="Onodera N.T."/>
            <person name="Poole A.M."/>
            <person name="Pritham E.J."/>
            <person name="Richards T.A."/>
            <person name="Rocap G."/>
            <person name="Roy S.W."/>
            <person name="Sarai C."/>
            <person name="Schaack S."/>
            <person name="Shirato S."/>
            <person name="Slamovits C.H."/>
            <person name="Spencer D.F."/>
            <person name="Suzuki S."/>
            <person name="Worden A.Z."/>
            <person name="Zauner S."/>
            <person name="Barry K."/>
            <person name="Bell C."/>
            <person name="Bharti A.K."/>
            <person name="Crow J.A."/>
            <person name="Grimwood J."/>
            <person name="Kramer R."/>
            <person name="Lindquist E."/>
            <person name="Lucas S."/>
            <person name="Salamov A."/>
            <person name="McFadden G.I."/>
            <person name="Lane C.E."/>
            <person name="Keeling P.J."/>
            <person name="Gray M.W."/>
            <person name="Grigoriev I.V."/>
            <person name="Archibald J.M."/>
        </authorList>
    </citation>
    <scope>NUCLEOTIDE SEQUENCE</scope>
    <source>
        <strain evidence="7">CCMP2712</strain>
    </source>
</reference>
<dbReference type="PaxDb" id="55529-EKX39274"/>
<gene>
    <name evidence="5" type="ORF">GUITHDRAFT_143675</name>
</gene>
<keyword evidence="2 3" id="KW-0040">ANK repeat</keyword>
<proteinExistence type="predicted"/>
<dbReference type="EMBL" id="JH993041">
    <property type="protein sequence ID" value="EKX39274.1"/>
    <property type="molecule type" value="Genomic_DNA"/>
</dbReference>
<organism evidence="5">
    <name type="scientific">Guillardia theta (strain CCMP2712)</name>
    <name type="common">Cryptophyte</name>
    <dbReference type="NCBI Taxonomy" id="905079"/>
    <lineage>
        <taxon>Eukaryota</taxon>
        <taxon>Cryptophyceae</taxon>
        <taxon>Pyrenomonadales</taxon>
        <taxon>Geminigeraceae</taxon>
        <taxon>Guillardia</taxon>
    </lineage>
</organism>
<evidence type="ECO:0000256" key="1">
    <source>
        <dbReference type="ARBA" id="ARBA00022737"/>
    </source>
</evidence>
<dbReference type="Gene3D" id="1.25.40.20">
    <property type="entry name" value="Ankyrin repeat-containing domain"/>
    <property type="match status" value="1"/>
</dbReference>